<evidence type="ECO:0000259" key="11">
    <source>
        <dbReference type="PROSITE" id="PS51873"/>
    </source>
</evidence>
<keyword evidence="13" id="KW-1185">Reference proteome</keyword>
<evidence type="ECO:0000256" key="3">
    <source>
        <dbReference type="ARBA" id="ARBA00005884"/>
    </source>
</evidence>
<dbReference type="GO" id="GO:0061630">
    <property type="term" value="F:ubiquitin protein ligase activity"/>
    <property type="evidence" value="ECO:0007669"/>
    <property type="project" value="UniProtKB-EC"/>
</dbReference>
<sequence length="530" mass="61738">MIQEMLKIMSDNEDNEDFDLDYSSDEEEVGEVMDSGLSNETEVIPMDEEMGLASGSAKYQILNVEQIVDLMNQSIDEVKSVMELPNDVIRILLNHFKWDQNKLLEKYFDSNRDQLFSDAHIIDPKAVVSSSSSAVAKTRSKICLNFWRNTSTPIEISSSVTLTLLIRKQWCPRPHRPSLRLDCWRQYLTNKIISEGVCNAISCAQNGCDIIVDDNTIHNIIEEPKVLVKYRYLMTNSFVASNRFLRWCPTPDCSAVKVDNYIDFIAVECKCGSVFCFLCGEKWHEPTRCAVLKSWHKKCLGESGEKIDCETANWILSYTKECPKCKAPIEKNGGCNHMTCRNQQCKYEFCWICLSDWAKHGYQTSCNKYEESKETQTARARLQRYIHYWTRFQNHQQSLKSETKQFSEVSVKMDELQLRNMTWVEVQFLREAFITLCACRQTLMYTYPFAYYLQKNNHSLIFEDNQSNLEVTVERLSELMEKDLTEVANIKAMKTDVINISRYCEDRRKVLCDHVCEGYDNDSWLFELLD</sequence>
<dbReference type="Proteomes" id="UP000759131">
    <property type="component" value="Unassembled WGS sequence"/>
</dbReference>
<dbReference type="InterPro" id="IPR002867">
    <property type="entry name" value="IBR_dom"/>
</dbReference>
<dbReference type="Pfam" id="PF01485">
    <property type="entry name" value="IBR"/>
    <property type="match status" value="1"/>
</dbReference>
<dbReference type="Pfam" id="PF21235">
    <property type="entry name" value="UBA_ARI1"/>
    <property type="match status" value="1"/>
</dbReference>
<dbReference type="OrthoDB" id="6256119at2759"/>
<evidence type="ECO:0000256" key="8">
    <source>
        <dbReference type="ARBA" id="ARBA00022771"/>
    </source>
</evidence>
<evidence type="ECO:0000256" key="6">
    <source>
        <dbReference type="ARBA" id="ARBA00022723"/>
    </source>
</evidence>
<gene>
    <name evidence="12" type="ORF">OSB1V03_LOCUS3858</name>
</gene>
<dbReference type="Pfam" id="PF19422">
    <property type="entry name" value="Ariadne"/>
    <property type="match status" value="1"/>
</dbReference>
<dbReference type="SUPFAM" id="SSF57850">
    <property type="entry name" value="RING/U-box"/>
    <property type="match status" value="2"/>
</dbReference>
<dbReference type="Gene3D" id="1.20.120.1750">
    <property type="match status" value="1"/>
</dbReference>
<keyword evidence="9" id="KW-0833">Ubl conjugation pathway</keyword>
<dbReference type="GO" id="GO:0008270">
    <property type="term" value="F:zinc ion binding"/>
    <property type="evidence" value="ECO:0007669"/>
    <property type="project" value="UniProtKB-KW"/>
</dbReference>
<feature type="domain" description="RING-type" evidence="11">
    <location>
        <begin position="148"/>
        <end position="370"/>
    </location>
</feature>
<evidence type="ECO:0000256" key="1">
    <source>
        <dbReference type="ARBA" id="ARBA00001798"/>
    </source>
</evidence>
<evidence type="ECO:0000256" key="10">
    <source>
        <dbReference type="ARBA" id="ARBA00022833"/>
    </source>
</evidence>
<evidence type="ECO:0000256" key="9">
    <source>
        <dbReference type="ARBA" id="ARBA00022786"/>
    </source>
</evidence>
<keyword evidence="8" id="KW-0863">Zinc-finger</keyword>
<dbReference type="EC" id="2.3.2.31" evidence="4"/>
<dbReference type="EMBL" id="CAJPIZ010001648">
    <property type="protein sequence ID" value="CAG2103832.1"/>
    <property type="molecule type" value="Genomic_DNA"/>
</dbReference>
<dbReference type="PROSITE" id="PS51873">
    <property type="entry name" value="TRIAD"/>
    <property type="match status" value="1"/>
</dbReference>
<dbReference type="InterPro" id="IPR054694">
    <property type="entry name" value="Parkin-like_IBR"/>
</dbReference>
<dbReference type="InterPro" id="IPR044066">
    <property type="entry name" value="TRIAD_supradom"/>
</dbReference>
<keyword evidence="6" id="KW-0479">Metal-binding</keyword>
<evidence type="ECO:0000313" key="13">
    <source>
        <dbReference type="Proteomes" id="UP000759131"/>
    </source>
</evidence>
<evidence type="ECO:0000256" key="2">
    <source>
        <dbReference type="ARBA" id="ARBA00004906"/>
    </source>
</evidence>
<comment type="similarity">
    <text evidence="3">Belongs to the RBR family. Ariadne subfamily.</text>
</comment>
<accession>A0A7R9KIF2</accession>
<keyword evidence="7" id="KW-0677">Repeat</keyword>
<dbReference type="SMART" id="SM00647">
    <property type="entry name" value="IBR"/>
    <property type="match status" value="2"/>
</dbReference>
<reference evidence="12" key="1">
    <citation type="submission" date="2020-11" db="EMBL/GenBank/DDBJ databases">
        <authorList>
            <person name="Tran Van P."/>
        </authorList>
    </citation>
    <scope>NUCLEOTIDE SEQUENCE</scope>
</reference>
<proteinExistence type="inferred from homology"/>
<dbReference type="AlphaFoldDB" id="A0A7R9KIF2"/>
<comment type="pathway">
    <text evidence="2">Protein modification; protein ubiquitination.</text>
</comment>
<dbReference type="InterPro" id="IPR031127">
    <property type="entry name" value="E3_UB_ligase_RBR"/>
</dbReference>
<dbReference type="GO" id="GO:0016567">
    <property type="term" value="P:protein ubiquitination"/>
    <property type="evidence" value="ECO:0007669"/>
    <property type="project" value="InterPro"/>
</dbReference>
<comment type="catalytic activity">
    <reaction evidence="1">
        <text>[E2 ubiquitin-conjugating enzyme]-S-ubiquitinyl-L-cysteine + [acceptor protein]-L-lysine = [E2 ubiquitin-conjugating enzyme]-L-cysteine + [acceptor protein]-N(6)-ubiquitinyl-L-lysine.</text>
        <dbReference type="EC" id="2.3.2.31"/>
    </reaction>
</comment>
<evidence type="ECO:0000256" key="4">
    <source>
        <dbReference type="ARBA" id="ARBA00012251"/>
    </source>
</evidence>
<evidence type="ECO:0000256" key="7">
    <source>
        <dbReference type="ARBA" id="ARBA00022737"/>
    </source>
</evidence>
<dbReference type="InterPro" id="IPR045840">
    <property type="entry name" value="Ariadne"/>
</dbReference>
<dbReference type="FunFam" id="1.20.120.1750:FF:000002">
    <property type="entry name" value="RBR-type E3 ubiquitin transferase"/>
    <property type="match status" value="1"/>
</dbReference>
<evidence type="ECO:0000256" key="5">
    <source>
        <dbReference type="ARBA" id="ARBA00022679"/>
    </source>
</evidence>
<keyword evidence="10" id="KW-0862">Zinc</keyword>
<evidence type="ECO:0000313" key="12">
    <source>
        <dbReference type="EMBL" id="CAD7623402.1"/>
    </source>
</evidence>
<name>A0A7R9KIF2_9ACAR</name>
<keyword evidence="5" id="KW-0808">Transferase</keyword>
<organism evidence="12">
    <name type="scientific">Medioppia subpectinata</name>
    <dbReference type="NCBI Taxonomy" id="1979941"/>
    <lineage>
        <taxon>Eukaryota</taxon>
        <taxon>Metazoa</taxon>
        <taxon>Ecdysozoa</taxon>
        <taxon>Arthropoda</taxon>
        <taxon>Chelicerata</taxon>
        <taxon>Arachnida</taxon>
        <taxon>Acari</taxon>
        <taxon>Acariformes</taxon>
        <taxon>Sarcoptiformes</taxon>
        <taxon>Oribatida</taxon>
        <taxon>Brachypylina</taxon>
        <taxon>Oppioidea</taxon>
        <taxon>Oppiidae</taxon>
        <taxon>Medioppia</taxon>
    </lineage>
</organism>
<dbReference type="PANTHER" id="PTHR11685">
    <property type="entry name" value="RBR FAMILY RING FINGER AND IBR DOMAIN-CONTAINING"/>
    <property type="match status" value="1"/>
</dbReference>
<protein>
    <recommendedName>
        <fullName evidence="4">RBR-type E3 ubiquitin transferase</fullName>
        <ecNumber evidence="4">2.3.2.31</ecNumber>
    </recommendedName>
</protein>
<dbReference type="CDD" id="cd20343">
    <property type="entry name" value="BRcat_RBR_HHARI-like"/>
    <property type="match status" value="1"/>
</dbReference>
<dbReference type="InterPro" id="IPR048962">
    <property type="entry name" value="ARIH1-like_UBL"/>
</dbReference>
<dbReference type="EMBL" id="OC856223">
    <property type="protein sequence ID" value="CAD7623402.1"/>
    <property type="molecule type" value="Genomic_DNA"/>
</dbReference>
<dbReference type="Pfam" id="PF22605">
    <property type="entry name" value="IBR_2"/>
    <property type="match status" value="1"/>
</dbReference>
<dbReference type="CDD" id="cd20356">
    <property type="entry name" value="Rcat_RBR_HHARI-like"/>
    <property type="match status" value="1"/>
</dbReference>